<keyword evidence="1 2" id="KW-0539">Nucleus</keyword>
<keyword evidence="4" id="KW-1185">Reference proteome</keyword>
<proteinExistence type="predicted"/>
<name>A0A371IGA6_MUCPR</name>
<keyword evidence="2" id="KW-0804">Transcription</keyword>
<dbReference type="OrthoDB" id="10250504at2759"/>
<sequence length="248" mass="28173">MEGLKVSKANLTVYIHPSKSKQVSQAVLRELSSLLFKYARFQTPNLYLAFVAILNLSPCRFSEAFDGVVLAYDVNSVDTCAKILPAVHPYFGVKLKVNLLLFSPKPNTLLEGKVVKLTQESIHVVVLGFASAIIAEKDIREEFVCKTKQEQDVYASRSHKRHVIKVGTVIRFDEEILHIYGSLIPEHTGSIYWLNKNMEVVSHNDRSEKKRRIEPIKLEQDAVDGELSTLDIVQQRKNSKKQKHLEES</sequence>
<evidence type="ECO:0000256" key="2">
    <source>
        <dbReference type="RuleBase" id="RU369086"/>
    </source>
</evidence>
<dbReference type="GO" id="GO:0006352">
    <property type="term" value="P:DNA-templated transcription initiation"/>
    <property type="evidence" value="ECO:0007669"/>
    <property type="project" value="UniProtKB-UniRule"/>
</dbReference>
<dbReference type="EMBL" id="QJKJ01000155">
    <property type="protein sequence ID" value="RDY14018.1"/>
    <property type="molecule type" value="Genomic_DNA"/>
</dbReference>
<evidence type="ECO:0000256" key="1">
    <source>
        <dbReference type="ARBA" id="ARBA00023242"/>
    </source>
</evidence>
<dbReference type="PANTHER" id="PTHR12709:SF5">
    <property type="entry name" value="DNA-DIRECTED RNA POLYMERASE I SUBUNIT RPA43"/>
    <property type="match status" value="1"/>
</dbReference>
<keyword evidence="2" id="KW-0240">DNA-directed RNA polymerase</keyword>
<dbReference type="GO" id="GO:0005736">
    <property type="term" value="C:RNA polymerase I complex"/>
    <property type="evidence" value="ECO:0007669"/>
    <property type="project" value="TreeGrafter"/>
</dbReference>
<dbReference type="GO" id="GO:0006362">
    <property type="term" value="P:transcription elongation by RNA polymerase I"/>
    <property type="evidence" value="ECO:0007669"/>
    <property type="project" value="TreeGrafter"/>
</dbReference>
<dbReference type="STRING" id="157652.A0A371IGA6"/>
<comment type="function">
    <text evidence="2">DNA-dependent RNA polymerase which catalyzes the transcription of DNA into RNA using the four ribonucleoside triphosphates as substrates.</text>
</comment>
<organism evidence="3 4">
    <name type="scientific">Mucuna pruriens</name>
    <name type="common">Velvet bean</name>
    <name type="synonym">Dolichos pruriens</name>
    <dbReference type="NCBI Taxonomy" id="157652"/>
    <lineage>
        <taxon>Eukaryota</taxon>
        <taxon>Viridiplantae</taxon>
        <taxon>Streptophyta</taxon>
        <taxon>Embryophyta</taxon>
        <taxon>Tracheophyta</taxon>
        <taxon>Spermatophyta</taxon>
        <taxon>Magnoliopsida</taxon>
        <taxon>eudicotyledons</taxon>
        <taxon>Gunneridae</taxon>
        <taxon>Pentapetalae</taxon>
        <taxon>rosids</taxon>
        <taxon>fabids</taxon>
        <taxon>Fabales</taxon>
        <taxon>Fabaceae</taxon>
        <taxon>Papilionoideae</taxon>
        <taxon>50 kb inversion clade</taxon>
        <taxon>NPAAA clade</taxon>
        <taxon>indigoferoid/millettioid clade</taxon>
        <taxon>Phaseoleae</taxon>
        <taxon>Mucuna</taxon>
    </lineage>
</organism>
<dbReference type="AlphaFoldDB" id="A0A371IGA6"/>
<gene>
    <name evidence="3" type="ORF">CR513_00978</name>
</gene>
<protein>
    <recommendedName>
        <fullName evidence="2">DNA-directed RNA polymerase subunit</fullName>
    </recommendedName>
</protein>
<dbReference type="PANTHER" id="PTHR12709">
    <property type="entry name" value="DNA-DIRECTED RNA POLYMERASE II, III"/>
    <property type="match status" value="1"/>
</dbReference>
<dbReference type="Proteomes" id="UP000257109">
    <property type="component" value="Unassembled WGS sequence"/>
</dbReference>
<evidence type="ECO:0000313" key="3">
    <source>
        <dbReference type="EMBL" id="RDY14018.1"/>
    </source>
</evidence>
<evidence type="ECO:0000313" key="4">
    <source>
        <dbReference type="Proteomes" id="UP000257109"/>
    </source>
</evidence>
<reference evidence="3" key="1">
    <citation type="submission" date="2018-05" db="EMBL/GenBank/DDBJ databases">
        <title>Draft genome of Mucuna pruriens seed.</title>
        <authorList>
            <person name="Nnadi N.E."/>
            <person name="Vos R."/>
            <person name="Hasami M.H."/>
            <person name="Devisetty U.K."/>
            <person name="Aguiy J.C."/>
        </authorList>
    </citation>
    <scope>NUCLEOTIDE SEQUENCE [LARGE SCALE GENOMIC DNA]</scope>
    <source>
        <strain evidence="3">JCA_2017</strain>
    </source>
</reference>
<dbReference type="InterPro" id="IPR045113">
    <property type="entry name" value="Rpb7-like"/>
</dbReference>
<accession>A0A371IGA6</accession>
<comment type="caution">
    <text evidence="3">The sequence shown here is derived from an EMBL/GenBank/DDBJ whole genome shotgun (WGS) entry which is preliminary data.</text>
</comment>
<comment type="subcellular location">
    <subcellularLocation>
        <location evidence="2">Nucleus</location>
    </subcellularLocation>
</comment>